<organism evidence="2 3">
    <name type="scientific">Cotesia typhae</name>
    <dbReference type="NCBI Taxonomy" id="2053667"/>
    <lineage>
        <taxon>Eukaryota</taxon>
        <taxon>Metazoa</taxon>
        <taxon>Ecdysozoa</taxon>
        <taxon>Arthropoda</taxon>
        <taxon>Hexapoda</taxon>
        <taxon>Insecta</taxon>
        <taxon>Pterygota</taxon>
        <taxon>Neoptera</taxon>
        <taxon>Endopterygota</taxon>
        <taxon>Hymenoptera</taxon>
        <taxon>Apocrita</taxon>
        <taxon>Ichneumonoidea</taxon>
        <taxon>Braconidae</taxon>
        <taxon>Microgastrinae</taxon>
        <taxon>Cotesia</taxon>
    </lineage>
</organism>
<proteinExistence type="predicted"/>
<keyword evidence="1" id="KW-0812">Transmembrane</keyword>
<dbReference type="EMBL" id="JAAOIC020000044">
    <property type="protein sequence ID" value="KAG8038201.1"/>
    <property type="molecule type" value="Genomic_DNA"/>
</dbReference>
<sequence length="283" mass="33560">MPKPSIEIPPRYIIPKNKLRKKFLTLAFPAILLLLISLAGTLWYFVFRKPAVELNQVKNLLKKVEIGNFEYFDSDEEIFVRRLLCNFEDGFEDSFPNWNKNAPELVKLCNLGNKLLQYYLIHNDCRYLDVATRIILTINSDLLSKMNFQADDKNFDLYSMCLYVAKFLVIYQVVADDENDENDVIKKTKKVCHDFIMKLIPMLNRIKVWNFSEVPQFSVYSSITRLLSAYLYQFDVYKNDIKSKGMESFKNNLMKWVPAKSRNLLEDYNFYYGVCYAFDFWKE</sequence>
<dbReference type="AlphaFoldDB" id="A0A8J5QT92"/>
<evidence type="ECO:0000313" key="3">
    <source>
        <dbReference type="Proteomes" id="UP000729913"/>
    </source>
</evidence>
<evidence type="ECO:0000313" key="2">
    <source>
        <dbReference type="EMBL" id="KAG8038201.1"/>
    </source>
</evidence>
<keyword evidence="1" id="KW-1133">Transmembrane helix</keyword>
<accession>A0A8J5QT92</accession>
<keyword evidence="3" id="KW-1185">Reference proteome</keyword>
<comment type="caution">
    <text evidence="2">The sequence shown here is derived from an EMBL/GenBank/DDBJ whole genome shotgun (WGS) entry which is preliminary data.</text>
</comment>
<name>A0A8J5QT92_9HYME</name>
<dbReference type="Proteomes" id="UP000729913">
    <property type="component" value="Unassembled WGS sequence"/>
</dbReference>
<evidence type="ECO:0000256" key="1">
    <source>
        <dbReference type="SAM" id="Phobius"/>
    </source>
</evidence>
<reference evidence="2" key="1">
    <citation type="submission" date="2020-03" db="EMBL/GenBank/DDBJ databases">
        <authorList>
            <person name="Chebbi M.A."/>
            <person name="Drezen J.M."/>
        </authorList>
    </citation>
    <scope>NUCLEOTIDE SEQUENCE</scope>
    <source>
        <tissue evidence="2">Whole body</tissue>
    </source>
</reference>
<keyword evidence="1" id="KW-0472">Membrane</keyword>
<gene>
    <name evidence="2" type="ORF">G9C98_006528</name>
</gene>
<dbReference type="OrthoDB" id="7681488at2759"/>
<feature type="transmembrane region" description="Helical" evidence="1">
    <location>
        <begin position="23"/>
        <end position="46"/>
    </location>
</feature>
<reference evidence="2" key="2">
    <citation type="submission" date="2021-04" db="EMBL/GenBank/DDBJ databases">
        <title>Genome-wide patterns of bracovirus chromosomal integration into multiple host tissues during parasitism.</title>
        <authorList>
            <person name="Chebbi M.A.C."/>
        </authorList>
    </citation>
    <scope>NUCLEOTIDE SEQUENCE</scope>
    <source>
        <tissue evidence="2">Whole body</tissue>
    </source>
</reference>
<protein>
    <submittedName>
        <fullName evidence="2">Uncharacterized protein</fullName>
    </submittedName>
</protein>